<feature type="region of interest" description="Disordered" evidence="3">
    <location>
        <begin position="1413"/>
        <end position="1460"/>
    </location>
</feature>
<dbReference type="Proteomes" id="UP001432146">
    <property type="component" value="Unassembled WGS sequence"/>
</dbReference>
<feature type="region of interest" description="Disordered" evidence="3">
    <location>
        <begin position="1903"/>
        <end position="1937"/>
    </location>
</feature>
<organism evidence="6 7">
    <name type="scientific">Tetragonisca angustula</name>
    <dbReference type="NCBI Taxonomy" id="166442"/>
    <lineage>
        <taxon>Eukaryota</taxon>
        <taxon>Metazoa</taxon>
        <taxon>Ecdysozoa</taxon>
        <taxon>Arthropoda</taxon>
        <taxon>Hexapoda</taxon>
        <taxon>Insecta</taxon>
        <taxon>Pterygota</taxon>
        <taxon>Neoptera</taxon>
        <taxon>Endopterygota</taxon>
        <taxon>Hymenoptera</taxon>
        <taxon>Apocrita</taxon>
        <taxon>Aculeata</taxon>
        <taxon>Apoidea</taxon>
        <taxon>Anthophila</taxon>
        <taxon>Apidae</taxon>
        <taxon>Tetragonisca</taxon>
    </lineage>
</organism>
<feature type="compositionally biased region" description="Polar residues" evidence="3">
    <location>
        <begin position="1191"/>
        <end position="1202"/>
    </location>
</feature>
<sequence length="2104" mass="238687">MKELGEVSCEIRNVIDIQHSITKCLNNAEGDDSGPSNGSQIYNGPDGVYGGFLNDATYAWLSYGCHLVVLNTKTGESTSSWTFRAKITCVCQFPAQCGELPLLLVGLDNEASRIKDSVGLLCIFDCSSSRVLRAIKMPAGVEQVCIVSGGTEWEEFNDKRPDNILMQMDGIACVVLRNLHHLMIDLQRSTWEVPDLSVTMDEISPAEIQFLTTKHSFHRDNSKHMTCNLLTQRIEKHIGFNREDFESNAFLAEKLTNTIISSTKIGCLISGCLGRVIIWQNDGSVGWISTPVDETMIITHLALLEPTDDPRPFYYLWVVFQDDSSKVPPLLRMFALLFERKYCDRGTNLYFNLEAEPGLKFEIELDPKDRVVSLSTIERGTSLDQTESECRRGEDSLLLISTANRTLLFDLNQWYKEQMPQTISECKNPNSILACYNTSHRTCNVTGNEIISCTYIPHTLQEFPNNSSNSSEELFYPNSLSFEWLELSLSKLIFWHTRGVQAELLREIALTGPIMLTQPSEIFHKCLSAGLTPFNTEISFSSDHNAQRDMLLSLCLEQRWATFLIRCAKEWSDGSAAYMYPSFLKWGIQRASSIKMIADRLCVPLFDQSGNNIGESEVKTLRFCYQQLECLSNVVAKLPFETSSLIKQRRALKRVSMYFQVLLWFYDVGMLPETEYVEENPLPISLALKIPYPFEKLFALYKEKRESIKNNNPREENEEVLFIDELINRECPALNLQWEREAGDVNTNGYYPPPSLQSLLRSYLTDCDQSESNEIECKHQITIYLLMDLATLFQGSYPGVDQLIKYPSSFKMSPSLIKLTQAFWLLDHEDYQGFLDMMTGQLVNDSDIKDWHHKLVLKTLIRNSQHKLALMYLRIKKPPLSSIQEQSTLISLSVEHGLVQSAFHRRPQSHYTQLLMCFFQACKNYDKLGDILHLALDSEEEEMFVKFLEDSKSEDVKLLYYLQRCRYMEANSGNSATLFSSKNVHFDMLNAYNATLPDVVKRFSIYMGKTNLDTDLEPRYPRPMTHNKSFQKTASIYEMVIKKARETYLRAEKSVIPFVTAPCATLKTCNDKININCVMSPKVIQVNKKRTLEEVMQDENNDMRTPERTKRRKLVDDGEAALSAAFSTPLVKRRISNNRNTPIETPHSILKIRQLIRSSTSPTTASVEDEITDSPLSDRERKVNRQIRFNIGQSKKSSSQDEVNGEEDFSKLNATDENEEMFVSPATSDKCLTESPVLSESSYTCKNVYTARPRPSLRRTYLQTSTESINESLANCSSTRNSVNSHLNIPPVNPTDSCLLKSTPQTTKRLSTLSFSTYSPTILSPNSSFETNLPQKRFNETRQENTNYNFLVASTPSIKSSMSRNRGPNESVDAEVEENIVPEAFCEDRENVLDNMHQSNHLELNDSNRLQENVKSKCTNRDLSSSKALENVNEENEEEYKSLSDVSNNLSRSEGKEQHHRSFHEKLQNEFGHDEKRVSSNNGELFDITDDESSNSTDEVFLVLDEEESAETQEIKTTPTDTDNIRFDVSNITDDESNSSIEILVEHQRSTAHVDKEESIRNQSKFSAKEEEAEEKRETKEESIRLDNNNSNCRKTRRNSARSDSSGHTERKDSVNTSNLDSVSPEVTPRMTRSRSALSISKEIINSPSKEPLNSPSKISVKTSRSRRASSLVKEVLIASVVAADENAKRTSSSGSSGISSPRKTKGKRASSVARDVSVETESEEARTPVRRSTRRSASVQKELPDLVRPLTKNNETRSTSSLTPDDEKKIQTETKNSKTKQSAGGSRKSSTISTRSRKKSGTTEQGVEESGIAKPSRKRSSSVPKESVSMVRTRSSTSVAKEIISEELEPSEPVKEQYLVEQIKSRPAANTRSRRLSIQSIPEELEEILSIPLKERVSVASKKQEQAAQNPRRRRAASVELFQAETTSRKTRTTGKEICKQTIMEEEVMETISPADDSNSKSVSVKRKRRISETAAQEANEATPKSRKSRKQPVKQDAKAANEFSFSQPGKTDDQPLDQKVIGEVPKYMFSPPHTRSRTMASDIRRINDSIPILSEDKEPKENEQETRSNLRKAINVKEPDYYYIQRCRMKFVLPKRSKSTTD</sequence>
<evidence type="ECO:0000256" key="1">
    <source>
        <dbReference type="ARBA" id="ARBA00004123"/>
    </source>
</evidence>
<comment type="caution">
    <text evidence="6">The sequence shown here is derived from an EMBL/GenBank/DDBJ whole genome shotgun (WGS) entry which is preliminary data.</text>
</comment>
<evidence type="ECO:0000313" key="6">
    <source>
        <dbReference type="EMBL" id="KAK9294711.1"/>
    </source>
</evidence>
<feature type="domain" description="ELYS-like" evidence="4">
    <location>
        <begin position="720"/>
        <end position="950"/>
    </location>
</feature>
<feature type="region of interest" description="Disordered" evidence="3">
    <location>
        <begin position="1508"/>
        <end position="1527"/>
    </location>
</feature>
<evidence type="ECO:0000256" key="3">
    <source>
        <dbReference type="SAM" id="MobiDB-lite"/>
    </source>
</evidence>
<feature type="compositionally biased region" description="Basic and acidic residues" evidence="3">
    <location>
        <begin position="1548"/>
        <end position="1560"/>
    </location>
</feature>
<dbReference type="PANTHER" id="PTHR21583">
    <property type="entry name" value="ELYS PROTEIN"/>
    <property type="match status" value="1"/>
</dbReference>
<gene>
    <name evidence="6" type="ORF">QLX08_010775</name>
</gene>
<evidence type="ECO:0000259" key="4">
    <source>
        <dbReference type="Pfam" id="PF13934"/>
    </source>
</evidence>
<feature type="compositionally biased region" description="Basic and acidic residues" evidence="3">
    <location>
        <begin position="1605"/>
        <end position="1614"/>
    </location>
</feature>
<evidence type="ECO:0008006" key="8">
    <source>
        <dbReference type="Google" id="ProtNLM"/>
    </source>
</evidence>
<dbReference type="Pfam" id="PF13934">
    <property type="entry name" value="ELYS"/>
    <property type="match status" value="1"/>
</dbReference>
<feature type="compositionally biased region" description="Polar residues" evidence="3">
    <location>
        <begin position="1634"/>
        <end position="1663"/>
    </location>
</feature>
<dbReference type="Pfam" id="PF16687">
    <property type="entry name" value="ELYS-bb"/>
    <property type="match status" value="1"/>
</dbReference>
<feature type="compositionally biased region" description="Basic and acidic residues" evidence="3">
    <location>
        <begin position="1567"/>
        <end position="1585"/>
    </location>
</feature>
<keyword evidence="7" id="KW-1185">Reference proteome</keyword>
<feature type="region of interest" description="Disordered" evidence="3">
    <location>
        <begin position="1686"/>
        <end position="1840"/>
    </location>
</feature>
<dbReference type="InterPro" id="IPR052620">
    <property type="entry name" value="ELYS/MEL-28_NucAsmblyFactor"/>
</dbReference>
<feature type="compositionally biased region" description="Polar residues" evidence="3">
    <location>
        <begin position="1752"/>
        <end position="1764"/>
    </location>
</feature>
<feature type="compositionally biased region" description="Low complexity" evidence="3">
    <location>
        <begin position="1692"/>
        <end position="1701"/>
    </location>
</feature>
<feature type="compositionally biased region" description="Polar residues" evidence="3">
    <location>
        <begin position="1157"/>
        <end position="1166"/>
    </location>
</feature>
<keyword evidence="2" id="KW-0539">Nucleus</keyword>
<proteinExistence type="predicted"/>
<name>A0AAW0ZB38_9HYME</name>
<dbReference type="PANTHER" id="PTHR21583:SF8">
    <property type="entry name" value="PROTEIN ELYS"/>
    <property type="match status" value="1"/>
</dbReference>
<feature type="compositionally biased region" description="Polar residues" evidence="3">
    <location>
        <begin position="1413"/>
        <end position="1428"/>
    </location>
</feature>
<reference evidence="6 7" key="1">
    <citation type="submission" date="2024-05" db="EMBL/GenBank/DDBJ databases">
        <title>The nuclear and mitochondrial genome assemblies of Tetragonisca angustula (Apidae: Meliponini), a tiny yet remarkable pollinator in the Neotropics.</title>
        <authorList>
            <person name="Ferrari R."/>
            <person name="Ricardo P.C."/>
            <person name="Dias F.C."/>
            <person name="Araujo N.S."/>
            <person name="Soares D.O."/>
            <person name="Zhou Q.-S."/>
            <person name="Zhu C.-D."/>
            <person name="Coutinho L."/>
            <person name="Airas M.C."/>
            <person name="Batista T.M."/>
        </authorList>
    </citation>
    <scope>NUCLEOTIDE SEQUENCE [LARGE SCALE GENOMIC DNA]</scope>
    <source>
        <strain evidence="6">ASF017062</strain>
        <tissue evidence="6">Abdomen</tissue>
    </source>
</reference>
<dbReference type="InterPro" id="IPR025151">
    <property type="entry name" value="ELYS_dom"/>
</dbReference>
<protein>
    <recommendedName>
        <fullName evidence="8">Protein ELYS</fullName>
    </recommendedName>
</protein>
<feature type="compositionally biased region" description="Basic and acidic residues" evidence="3">
    <location>
        <begin position="1766"/>
        <end position="1777"/>
    </location>
</feature>
<evidence type="ECO:0000256" key="2">
    <source>
        <dbReference type="ARBA" id="ARBA00023242"/>
    </source>
</evidence>
<feature type="region of interest" description="Disordered" evidence="3">
    <location>
        <begin position="2051"/>
        <end position="2071"/>
    </location>
</feature>
<feature type="domain" description="ELYS beta-propeller" evidence="5">
    <location>
        <begin position="57"/>
        <end position="354"/>
    </location>
</feature>
<feature type="compositionally biased region" description="Basic and acidic residues" evidence="3">
    <location>
        <begin position="2056"/>
        <end position="2070"/>
    </location>
</feature>
<evidence type="ECO:0000259" key="5">
    <source>
        <dbReference type="Pfam" id="PF16687"/>
    </source>
</evidence>
<feature type="region of interest" description="Disordered" evidence="3">
    <location>
        <begin position="1548"/>
        <end position="1671"/>
    </location>
</feature>
<feature type="region of interest" description="Disordered" evidence="3">
    <location>
        <begin position="1157"/>
        <end position="1218"/>
    </location>
</feature>
<accession>A0AAW0ZB38</accession>
<feature type="compositionally biased region" description="Low complexity" evidence="3">
    <location>
        <begin position="1822"/>
        <end position="1840"/>
    </location>
</feature>
<comment type="subcellular location">
    <subcellularLocation>
        <location evidence="1">Nucleus</location>
    </subcellularLocation>
</comment>
<feature type="region of interest" description="Disordered" evidence="3">
    <location>
        <begin position="1950"/>
        <end position="2018"/>
    </location>
</feature>
<dbReference type="EMBL" id="JAWNGG020000305">
    <property type="protein sequence ID" value="KAK9294711.1"/>
    <property type="molecule type" value="Genomic_DNA"/>
</dbReference>
<dbReference type="GO" id="GO:0005634">
    <property type="term" value="C:nucleus"/>
    <property type="evidence" value="ECO:0007669"/>
    <property type="project" value="UniProtKB-SubCell"/>
</dbReference>
<evidence type="ECO:0000313" key="7">
    <source>
        <dbReference type="Proteomes" id="UP001432146"/>
    </source>
</evidence>
<feature type="compositionally biased region" description="Low complexity" evidence="3">
    <location>
        <begin position="1785"/>
        <end position="1795"/>
    </location>
</feature>
<dbReference type="InterPro" id="IPR032040">
    <property type="entry name" value="ELYS-bb"/>
</dbReference>